<proteinExistence type="inferred from homology"/>
<dbReference type="AlphaFoldDB" id="A0A1S9SZJ6"/>
<dbReference type="GO" id="GO:0046677">
    <property type="term" value="P:response to antibiotic"/>
    <property type="evidence" value="ECO:0007669"/>
    <property type="project" value="UniProtKB-KW"/>
</dbReference>
<name>A0A1S9SZJ6_BACMY</name>
<dbReference type="SUPFAM" id="SSF110710">
    <property type="entry name" value="TTHA0583/YokD-like"/>
    <property type="match status" value="1"/>
</dbReference>
<evidence type="ECO:0000256" key="2">
    <source>
        <dbReference type="ARBA" id="ARBA00022679"/>
    </source>
</evidence>
<dbReference type="PANTHER" id="PTHR11104">
    <property type="entry name" value="AMINOGLYCOSIDE N3-ACETYLTRANSFERASE"/>
    <property type="match status" value="1"/>
</dbReference>
<comment type="catalytic activity">
    <reaction evidence="4">
        <text>a 2-deoxystreptamine antibiotic + acetyl-CoA = an N(3)-acetyl-2-deoxystreptamine antibiotic + CoA + H(+)</text>
        <dbReference type="Rhea" id="RHEA:12665"/>
        <dbReference type="ChEBI" id="CHEBI:15378"/>
        <dbReference type="ChEBI" id="CHEBI:57287"/>
        <dbReference type="ChEBI" id="CHEBI:57288"/>
        <dbReference type="ChEBI" id="CHEBI:57921"/>
        <dbReference type="ChEBI" id="CHEBI:77452"/>
        <dbReference type="EC" id="2.3.1.81"/>
    </reaction>
</comment>
<accession>A0A1S9SZJ6</accession>
<dbReference type="RefSeq" id="WP_078177263.1">
    <property type="nucleotide sequence ID" value="NZ_CP128129.1"/>
</dbReference>
<evidence type="ECO:0000256" key="1">
    <source>
        <dbReference type="ARBA" id="ARBA00006383"/>
    </source>
</evidence>
<comment type="similarity">
    <text evidence="1 4">Belongs to the antibiotic N-acetyltransferase family.</text>
</comment>
<evidence type="ECO:0000256" key="4">
    <source>
        <dbReference type="RuleBase" id="RU365031"/>
    </source>
</evidence>
<sequence>MEKVIERVDFPNTKNSIKDDLIKIGLKEGMTVIVHSSLSSIGWVNGGEVAVIQALMEVVTEKGNIIMPTHSALLSDPSKWEMPPVPKEWWQPIRDTMPAFHPAYTPTYLMGKIVETFLKFPDVIRSNHPEVSFAAWGRDKENVVRDHSLEFGLGEHSPLAKLYDMDCFVLLLGVGYDNNTSFHLSEYRIPSRKIVSKGSPIFVNGERFWKTYQEIETREELFVEIGREFEREHRVLVSKIGLAESRLFSFKQAVDFAGKWLRKHDSN</sequence>
<evidence type="ECO:0000313" key="6">
    <source>
        <dbReference type="Proteomes" id="UP000190696"/>
    </source>
</evidence>
<keyword evidence="2 4" id="KW-0808">Transferase</keyword>
<reference evidence="5 6" key="1">
    <citation type="submission" date="2017-01" db="EMBL/GenBank/DDBJ databases">
        <title>Bacillus cereus isolates.</title>
        <authorList>
            <person name="Beno S.M."/>
        </authorList>
    </citation>
    <scope>NUCLEOTIDE SEQUENCE [LARGE SCALE GENOMIC DNA]</scope>
    <source>
        <strain evidence="5 6">FSL W7-1108</strain>
    </source>
</reference>
<organism evidence="5 6">
    <name type="scientific">Bacillus mycoides</name>
    <dbReference type="NCBI Taxonomy" id="1405"/>
    <lineage>
        <taxon>Bacteria</taxon>
        <taxon>Bacillati</taxon>
        <taxon>Bacillota</taxon>
        <taxon>Bacilli</taxon>
        <taxon>Bacillales</taxon>
        <taxon>Bacillaceae</taxon>
        <taxon>Bacillus</taxon>
        <taxon>Bacillus cereus group</taxon>
    </lineage>
</organism>
<dbReference type="EC" id="2.3.1.-" evidence="4"/>
<dbReference type="InterPro" id="IPR028345">
    <property type="entry name" value="Antibiotic_NAT-like"/>
</dbReference>
<evidence type="ECO:0000256" key="3">
    <source>
        <dbReference type="ARBA" id="ARBA00023315"/>
    </source>
</evidence>
<protein>
    <recommendedName>
        <fullName evidence="4">Aminoglycoside N(3)-acetyltransferase</fullName>
        <ecNumber evidence="4">2.3.1.-</ecNumber>
    </recommendedName>
</protein>
<keyword evidence="3 4" id="KW-0012">Acyltransferase</keyword>
<dbReference type="GO" id="GO:0046353">
    <property type="term" value="F:aminoglycoside 3-N-acetyltransferase activity"/>
    <property type="evidence" value="ECO:0007669"/>
    <property type="project" value="UniProtKB-EC"/>
</dbReference>
<dbReference type="Pfam" id="PF02522">
    <property type="entry name" value="Antibiotic_NAT"/>
    <property type="match status" value="1"/>
</dbReference>
<comment type="caution">
    <text evidence="5">The sequence shown here is derived from an EMBL/GenBank/DDBJ whole genome shotgun (WGS) entry which is preliminary data.</text>
</comment>
<dbReference type="Proteomes" id="UP000190696">
    <property type="component" value="Unassembled WGS sequence"/>
</dbReference>
<dbReference type="EMBL" id="MUAI01000056">
    <property type="protein sequence ID" value="OOR03158.1"/>
    <property type="molecule type" value="Genomic_DNA"/>
</dbReference>
<evidence type="ECO:0000313" key="5">
    <source>
        <dbReference type="EMBL" id="OOR03158.1"/>
    </source>
</evidence>
<gene>
    <name evidence="5" type="ORF">BW900_28470</name>
</gene>
<dbReference type="PANTHER" id="PTHR11104:SF0">
    <property type="entry name" value="SPBETA PROPHAGE-DERIVED AMINOGLYCOSIDE N(3')-ACETYLTRANSFERASE-LIKE PROTEIN YOKD"/>
    <property type="match status" value="1"/>
</dbReference>
<keyword evidence="4" id="KW-0046">Antibiotic resistance</keyword>
<dbReference type="InterPro" id="IPR003679">
    <property type="entry name" value="Amioglycoside_AcTrfase"/>
</dbReference>